<proteinExistence type="predicted"/>
<organism evidence="2 3">
    <name type="scientific">Alkaliphilus oremlandii (strain OhILAs)</name>
    <name type="common">Clostridium oremlandii (strain OhILAs)</name>
    <dbReference type="NCBI Taxonomy" id="350688"/>
    <lineage>
        <taxon>Bacteria</taxon>
        <taxon>Bacillati</taxon>
        <taxon>Bacillota</taxon>
        <taxon>Clostridia</taxon>
        <taxon>Peptostreptococcales</taxon>
        <taxon>Natronincolaceae</taxon>
        <taxon>Alkaliphilus</taxon>
    </lineage>
</organism>
<keyword evidence="1" id="KW-0732">Signal</keyword>
<feature type="signal peptide" evidence="1">
    <location>
        <begin position="1"/>
        <end position="24"/>
    </location>
</feature>
<accession>A8MK70</accession>
<reference evidence="3" key="1">
    <citation type="submission" date="2007-10" db="EMBL/GenBank/DDBJ databases">
        <title>Complete genome of Alkaliphilus oremlandii OhILAs.</title>
        <authorList>
            <person name="Copeland A."/>
            <person name="Lucas S."/>
            <person name="Lapidus A."/>
            <person name="Barry K."/>
            <person name="Detter J.C."/>
            <person name="Glavina del Rio T."/>
            <person name="Hammon N."/>
            <person name="Israni S."/>
            <person name="Dalin E."/>
            <person name="Tice H."/>
            <person name="Pitluck S."/>
            <person name="Chain P."/>
            <person name="Malfatti S."/>
            <person name="Shin M."/>
            <person name="Vergez L."/>
            <person name="Schmutz J."/>
            <person name="Larimer F."/>
            <person name="Land M."/>
            <person name="Hauser L."/>
            <person name="Kyrpides N."/>
            <person name="Mikhailova N."/>
            <person name="Stolz J.F."/>
            <person name="Dawson A."/>
            <person name="Fisher E."/>
            <person name="Crable B."/>
            <person name="Perera E."/>
            <person name="Lisak J."/>
            <person name="Ranganathan M."/>
            <person name="Basu P."/>
            <person name="Richardson P."/>
        </authorList>
    </citation>
    <scope>NUCLEOTIDE SEQUENCE [LARGE SCALE GENOMIC DNA]</scope>
    <source>
        <strain evidence="3">OhILAs</strain>
    </source>
</reference>
<evidence type="ECO:0000313" key="2">
    <source>
        <dbReference type="EMBL" id="ABW20202.1"/>
    </source>
</evidence>
<dbReference type="RefSeq" id="WP_012160509.1">
    <property type="nucleotide sequence ID" value="NC_009922.1"/>
</dbReference>
<dbReference type="STRING" id="350688.Clos_2671"/>
<feature type="chain" id="PRO_5002724067" description="Copper amine oxidase domain protein" evidence="1">
    <location>
        <begin position="25"/>
        <end position="263"/>
    </location>
</feature>
<dbReference type="HOGENOM" id="CLU_1056185_0_0_9"/>
<keyword evidence="3" id="KW-1185">Reference proteome</keyword>
<evidence type="ECO:0008006" key="4">
    <source>
        <dbReference type="Google" id="ProtNLM"/>
    </source>
</evidence>
<dbReference type="eggNOG" id="ENOG502ZDX2">
    <property type="taxonomic scope" value="Bacteria"/>
</dbReference>
<evidence type="ECO:0000313" key="3">
    <source>
        <dbReference type="Proteomes" id="UP000000269"/>
    </source>
</evidence>
<dbReference type="KEGG" id="aoe:Clos_2671"/>
<dbReference type="EMBL" id="CP000853">
    <property type="protein sequence ID" value="ABW20202.1"/>
    <property type="molecule type" value="Genomic_DNA"/>
</dbReference>
<dbReference type="Proteomes" id="UP000000269">
    <property type="component" value="Chromosome"/>
</dbReference>
<evidence type="ECO:0000256" key="1">
    <source>
        <dbReference type="SAM" id="SignalP"/>
    </source>
</evidence>
<dbReference type="AlphaFoldDB" id="A8MK70"/>
<protein>
    <recommendedName>
        <fullName evidence="4">Copper amine oxidase domain protein</fullName>
    </recommendedName>
</protein>
<name>A8MK70_ALKOO</name>
<dbReference type="OrthoDB" id="1955487at2"/>
<sequence length="263" mass="29863">MKKHLVSLTTLCLALMMGVSSVSAQHIPPGLAKKGGLPPGIQKKFIQQEKDNKEYEATIKEIDLKERRITIEDGTALLNLLVSEKAKIQLDKKDIKFEDLRKGDEVAIKLDKDNTVTELKATRTEDAQYTVNGKFLVAIKDQKKVYLYKDEKTVEYQLDSNVVVKMNGEKSKLDDLENGMEVKLTLDNDKVTLIEGIKDTEDRRIEGKILAKYEGKNPLIIIKIENDIKVFSVDKDVNLSKIELDEEVIIYVEDNKVTSIRIK</sequence>
<gene>
    <name evidence="2" type="ordered locus">Clos_2671</name>
</gene>